<reference evidence="2" key="1">
    <citation type="journal article" date="2014" name="Environ. Microbiol.">
        <title>Comparative genomics of the marine bacterial genus Glaciecola reveals the high degree of genomic diversity and genomic characteristic for cold adaptation.</title>
        <authorList>
            <person name="Qin Q.L."/>
            <person name="Xie B.B."/>
            <person name="Yu Y."/>
            <person name="Shu Y.L."/>
            <person name="Rong J.C."/>
            <person name="Zhang Y.J."/>
            <person name="Zhao D.L."/>
            <person name="Chen X.L."/>
            <person name="Zhang X.Y."/>
            <person name="Chen B."/>
            <person name="Zhou B.C."/>
            <person name="Zhang Y.Z."/>
        </authorList>
    </citation>
    <scope>NUCLEOTIDE SEQUENCE [LARGE SCALE GENOMIC DNA]</scope>
    <source>
        <strain evidence="2">LMG 21857</strain>
    </source>
</reference>
<protein>
    <submittedName>
        <fullName evidence="1">Uncharacterized protein</fullName>
    </submittedName>
</protein>
<accession>K6YJX4</accession>
<gene>
    <name evidence="1" type="ORF">GPLA_2109</name>
</gene>
<evidence type="ECO:0000313" key="2">
    <source>
        <dbReference type="Proteomes" id="UP000006322"/>
    </source>
</evidence>
<organism evidence="1 2">
    <name type="scientific">Paraglaciecola polaris LMG 21857</name>
    <dbReference type="NCBI Taxonomy" id="1129793"/>
    <lineage>
        <taxon>Bacteria</taxon>
        <taxon>Pseudomonadati</taxon>
        <taxon>Pseudomonadota</taxon>
        <taxon>Gammaproteobacteria</taxon>
        <taxon>Alteromonadales</taxon>
        <taxon>Alteromonadaceae</taxon>
        <taxon>Paraglaciecola</taxon>
    </lineage>
</organism>
<name>K6YJX4_9ALTE</name>
<dbReference type="AlphaFoldDB" id="K6YJX4"/>
<proteinExistence type="predicted"/>
<dbReference type="EMBL" id="BAER01000045">
    <property type="protein sequence ID" value="GAC33014.1"/>
    <property type="molecule type" value="Genomic_DNA"/>
</dbReference>
<dbReference type="OrthoDB" id="3173428at2"/>
<dbReference type="Proteomes" id="UP000006322">
    <property type="component" value="Unassembled WGS sequence"/>
</dbReference>
<keyword evidence="2" id="KW-1185">Reference proteome</keyword>
<evidence type="ECO:0000313" key="1">
    <source>
        <dbReference type="EMBL" id="GAC33014.1"/>
    </source>
</evidence>
<comment type="caution">
    <text evidence="1">The sequence shown here is derived from an EMBL/GenBank/DDBJ whole genome shotgun (WGS) entry which is preliminary data.</text>
</comment>
<sequence length="39" mass="4067">MVVLSAEPRQVSPEAIADIQVLKTIIGGNQVYAASVQGL</sequence>